<reference evidence="1 2" key="1">
    <citation type="journal article" date="2016" name="Genome Biol. Evol.">
        <title>Divergent and convergent evolution of fungal pathogenicity.</title>
        <authorList>
            <person name="Shang Y."/>
            <person name="Xiao G."/>
            <person name="Zheng P."/>
            <person name="Cen K."/>
            <person name="Zhan S."/>
            <person name="Wang C."/>
        </authorList>
    </citation>
    <scope>NUCLEOTIDE SEQUENCE [LARGE SCALE GENOMIC DNA]</scope>
    <source>
        <strain evidence="1 2">RCEF 264</strain>
    </source>
</reference>
<proteinExistence type="predicted"/>
<protein>
    <submittedName>
        <fullName evidence="1">Uncharacterized protein</fullName>
    </submittedName>
</protein>
<organism evidence="1 2">
    <name type="scientific">Niveomyces insectorum RCEF 264</name>
    <dbReference type="NCBI Taxonomy" id="1081102"/>
    <lineage>
        <taxon>Eukaryota</taxon>
        <taxon>Fungi</taxon>
        <taxon>Dikarya</taxon>
        <taxon>Ascomycota</taxon>
        <taxon>Pezizomycotina</taxon>
        <taxon>Sordariomycetes</taxon>
        <taxon>Hypocreomycetidae</taxon>
        <taxon>Hypocreales</taxon>
        <taxon>Cordycipitaceae</taxon>
        <taxon>Niveomyces</taxon>
    </lineage>
</organism>
<accession>A0A167X4Q9</accession>
<dbReference type="AlphaFoldDB" id="A0A167X4Q9"/>
<evidence type="ECO:0000313" key="2">
    <source>
        <dbReference type="Proteomes" id="UP000076874"/>
    </source>
</evidence>
<evidence type="ECO:0000313" key="1">
    <source>
        <dbReference type="EMBL" id="OAA64527.1"/>
    </source>
</evidence>
<dbReference type="EMBL" id="AZHD01000004">
    <property type="protein sequence ID" value="OAA64527.1"/>
    <property type="molecule type" value="Genomic_DNA"/>
</dbReference>
<name>A0A167X4Q9_9HYPO</name>
<dbReference type="Proteomes" id="UP000076874">
    <property type="component" value="Unassembled WGS sequence"/>
</dbReference>
<sequence length="109" mass="12417">MASLLFRRAFRPGPAVTGRLPFRPPASRRWNSSQASPYVTWTPLSRAFCEYVDTALVELSVLCLMAIFTYQLAYFGWTKLEQDEIRATRQSEISALEAKVEDLQAKKKA</sequence>
<comment type="caution">
    <text evidence="1">The sequence shown here is derived from an EMBL/GenBank/DDBJ whole genome shotgun (WGS) entry which is preliminary data.</text>
</comment>
<gene>
    <name evidence="1" type="ORF">SPI_03174</name>
</gene>
<keyword evidence="2" id="KW-1185">Reference proteome</keyword>
<dbReference type="OrthoDB" id="2120024at2759"/>